<feature type="region of interest" description="Disordered" evidence="2">
    <location>
        <begin position="531"/>
        <end position="557"/>
    </location>
</feature>
<dbReference type="InterPro" id="IPR000618">
    <property type="entry name" value="Insect_cuticle"/>
</dbReference>
<feature type="transmembrane region" description="Helical" evidence="3">
    <location>
        <begin position="12"/>
        <end position="31"/>
    </location>
</feature>
<feature type="transmembrane region" description="Helical" evidence="3">
    <location>
        <begin position="101"/>
        <end position="123"/>
    </location>
</feature>
<dbReference type="PANTHER" id="PTHR10380">
    <property type="entry name" value="CUTICLE PROTEIN"/>
    <property type="match status" value="1"/>
</dbReference>
<feature type="region of interest" description="Disordered" evidence="2">
    <location>
        <begin position="344"/>
        <end position="369"/>
    </location>
</feature>
<evidence type="ECO:0000256" key="3">
    <source>
        <dbReference type="SAM" id="Phobius"/>
    </source>
</evidence>
<sequence>MYAYFAEWNTALVYRHWLAIAMCSYFAEWNTALVDRHLFVIAMCAYFAEWITAIVGRHWFVIAMCAYFAEWITALVYRHWFVISMCAYFAEWNTALVDRHLFVIAMCAYFAEWITAIVGRHWFVIAMCAYFAEWITALVDRHWFVISICAYFAEWNTALVNRHWFVISMCAYFAEWNTALVDRHWFVIAMCAYFAEWNTALVDRHWFVIAMCAYFAEWNTALVDRHWFVIAMCAYFAEWITALVDRHWFVISMCAYFAEWNTALVNRHWFVIAMCAYFAEWNTALLADKCQDDINNEKTYFICGRLRRSFVISNLPDIHSKDLYYTETLTSGYKVYSEEDQSTELYPRRTSPLPNRRTSSTTPEFLGEDRRNRPYGIYPEIIPPVARSPSAKPTVKRKFKKDDLYIEPISYTTLSPFVDLPRKFDQIRKSLNKDEIHSKTKVKPTNEHSDSEEQHIRRFVEKILQGSYSRIKSDFPKEAGSVPKTLKRTREAFDEEAVIAKVLKRSREAHDETPKVIKRSREVTVAYDDEDAGNKQAKKKTTVQEQKMTTPSGGSNNREKFLRFLSVQNKKSAGDTEVAESMRNDAVQLYHQPSPATGNILGERYIFHEQGFQGPQSYRYGYDTGGEFNRQTRFEERSEDGHVRGSYSFVDPSGKTRVVNYEAHPETGFQSNIKKPMLGSKSPLMEERQQGYLPARSGESQGPGRRDVGESCNVVEESVAQHGLQEVQAGRERGARTLLLRCRLYFVKRSVTSSFHGPLQFREQEKVTGGQIWGIRWLRHH</sequence>
<evidence type="ECO:0000313" key="4">
    <source>
        <dbReference type="EMBL" id="UYV75533.1"/>
    </source>
</evidence>
<gene>
    <name evidence="4" type="ORF">LAZ67_13000534</name>
</gene>
<dbReference type="InterPro" id="IPR050468">
    <property type="entry name" value="Cuticle_Struct_Prot"/>
</dbReference>
<dbReference type="Pfam" id="PF00379">
    <property type="entry name" value="Chitin_bind_4"/>
    <property type="match status" value="1"/>
</dbReference>
<feature type="compositionally biased region" description="Polar residues" evidence="2">
    <location>
        <begin position="543"/>
        <end position="556"/>
    </location>
</feature>
<evidence type="ECO:0000256" key="1">
    <source>
        <dbReference type="PROSITE-ProRule" id="PRU00497"/>
    </source>
</evidence>
<dbReference type="Proteomes" id="UP001235939">
    <property type="component" value="Chromosome 13"/>
</dbReference>
<evidence type="ECO:0000256" key="2">
    <source>
        <dbReference type="SAM" id="MobiDB-lite"/>
    </source>
</evidence>
<keyword evidence="3" id="KW-0812">Transmembrane</keyword>
<organism evidence="4 5">
    <name type="scientific">Cordylochernes scorpioides</name>
    <dbReference type="NCBI Taxonomy" id="51811"/>
    <lineage>
        <taxon>Eukaryota</taxon>
        <taxon>Metazoa</taxon>
        <taxon>Ecdysozoa</taxon>
        <taxon>Arthropoda</taxon>
        <taxon>Chelicerata</taxon>
        <taxon>Arachnida</taxon>
        <taxon>Pseudoscorpiones</taxon>
        <taxon>Cheliferoidea</taxon>
        <taxon>Chernetidae</taxon>
        <taxon>Cordylochernes</taxon>
    </lineage>
</organism>
<feature type="compositionally biased region" description="Polar residues" evidence="2">
    <location>
        <begin position="352"/>
        <end position="363"/>
    </location>
</feature>
<reference evidence="4 5" key="1">
    <citation type="submission" date="2022-01" db="EMBL/GenBank/DDBJ databases">
        <title>A chromosomal length assembly of Cordylochernes scorpioides.</title>
        <authorList>
            <person name="Zeh D."/>
            <person name="Zeh J."/>
        </authorList>
    </citation>
    <scope>NUCLEOTIDE SEQUENCE [LARGE SCALE GENOMIC DNA]</scope>
    <source>
        <strain evidence="4">IN4F17</strain>
        <tissue evidence="4">Whole Body</tissue>
    </source>
</reference>
<proteinExistence type="predicted"/>
<feature type="transmembrane region" description="Helical" evidence="3">
    <location>
        <begin position="38"/>
        <end position="60"/>
    </location>
</feature>
<feature type="transmembrane region" description="Helical" evidence="3">
    <location>
        <begin position="66"/>
        <end position="89"/>
    </location>
</feature>
<name>A0ABY6L3H8_9ARAC</name>
<evidence type="ECO:0000313" key="5">
    <source>
        <dbReference type="Proteomes" id="UP001235939"/>
    </source>
</evidence>
<keyword evidence="5" id="KW-1185">Reference proteome</keyword>
<keyword evidence="3" id="KW-1133">Transmembrane helix</keyword>
<accession>A0ABY6L3H8</accession>
<protein>
    <submittedName>
        <fullName evidence="4">Uncharacterized protein</fullName>
    </submittedName>
</protein>
<dbReference type="PROSITE" id="PS51155">
    <property type="entry name" value="CHIT_BIND_RR_2"/>
    <property type="match status" value="1"/>
</dbReference>
<keyword evidence="1" id="KW-0193">Cuticle</keyword>
<keyword evidence="3" id="KW-0472">Membrane</keyword>
<dbReference type="PANTHER" id="PTHR10380:SF240">
    <property type="match status" value="1"/>
</dbReference>
<dbReference type="EMBL" id="CP092875">
    <property type="protein sequence ID" value="UYV75533.1"/>
    <property type="molecule type" value="Genomic_DNA"/>
</dbReference>